<keyword evidence="4" id="KW-1185">Reference proteome</keyword>
<dbReference type="Pfam" id="PF01075">
    <property type="entry name" value="Glyco_transf_9"/>
    <property type="match status" value="1"/>
</dbReference>
<keyword evidence="2" id="KW-0808">Transferase</keyword>
<dbReference type="InterPro" id="IPR002201">
    <property type="entry name" value="Glyco_trans_9"/>
</dbReference>
<gene>
    <name evidence="3" type="ORF">HME9304_01561</name>
</gene>
<accession>A0A2Z4LT76</accession>
<dbReference type="PANTHER" id="PTHR30160:SF22">
    <property type="entry name" value="LIPOPOLYSACCHARIDE CORE BIOSYNTHESIS PROTEIN"/>
    <property type="match status" value="1"/>
</dbReference>
<evidence type="ECO:0000313" key="3">
    <source>
        <dbReference type="EMBL" id="AWX44558.1"/>
    </source>
</evidence>
<dbReference type="RefSeq" id="WP_313790006.1">
    <property type="nucleotide sequence ID" value="NZ_CP030104.1"/>
</dbReference>
<keyword evidence="1" id="KW-0328">Glycosyltransferase</keyword>
<dbReference type="Gene3D" id="3.40.50.2000">
    <property type="entry name" value="Glycogen Phosphorylase B"/>
    <property type="match status" value="2"/>
</dbReference>
<dbReference type="SUPFAM" id="SSF53756">
    <property type="entry name" value="UDP-Glycosyltransferase/glycogen phosphorylase"/>
    <property type="match status" value="1"/>
</dbReference>
<dbReference type="CDD" id="cd03789">
    <property type="entry name" value="GT9_LPS_heptosyltransferase"/>
    <property type="match status" value="1"/>
</dbReference>
<dbReference type="EMBL" id="CP030104">
    <property type="protein sequence ID" value="AWX44558.1"/>
    <property type="molecule type" value="Genomic_DNA"/>
</dbReference>
<evidence type="ECO:0000256" key="1">
    <source>
        <dbReference type="ARBA" id="ARBA00022676"/>
    </source>
</evidence>
<dbReference type="GO" id="GO:0009244">
    <property type="term" value="P:lipopolysaccharide core region biosynthetic process"/>
    <property type="evidence" value="ECO:0007669"/>
    <property type="project" value="TreeGrafter"/>
</dbReference>
<dbReference type="KEGG" id="spon:HME9304_01561"/>
<evidence type="ECO:0008006" key="5">
    <source>
        <dbReference type="Google" id="ProtNLM"/>
    </source>
</evidence>
<name>A0A2Z4LT76_9FLAO</name>
<proteinExistence type="predicted"/>
<dbReference type="PANTHER" id="PTHR30160">
    <property type="entry name" value="TETRAACYLDISACCHARIDE 4'-KINASE-RELATED"/>
    <property type="match status" value="1"/>
</dbReference>
<organism evidence="3 4">
    <name type="scientific">Flagellimonas maritima</name>
    <dbReference type="NCBI Taxonomy" id="1383885"/>
    <lineage>
        <taxon>Bacteria</taxon>
        <taxon>Pseudomonadati</taxon>
        <taxon>Bacteroidota</taxon>
        <taxon>Flavobacteriia</taxon>
        <taxon>Flavobacteriales</taxon>
        <taxon>Flavobacteriaceae</taxon>
        <taxon>Flagellimonas</taxon>
    </lineage>
</organism>
<evidence type="ECO:0000256" key="2">
    <source>
        <dbReference type="ARBA" id="ARBA00022679"/>
    </source>
</evidence>
<dbReference type="InterPro" id="IPR051199">
    <property type="entry name" value="LPS_LOS_Heptosyltrfase"/>
</dbReference>
<dbReference type="Proteomes" id="UP000248536">
    <property type="component" value="Chromosome"/>
</dbReference>
<dbReference type="GO" id="GO:0008713">
    <property type="term" value="F:ADP-heptose-lipopolysaccharide heptosyltransferase activity"/>
    <property type="evidence" value="ECO:0007669"/>
    <property type="project" value="TreeGrafter"/>
</dbReference>
<dbReference type="GO" id="GO:0005829">
    <property type="term" value="C:cytosol"/>
    <property type="evidence" value="ECO:0007669"/>
    <property type="project" value="TreeGrafter"/>
</dbReference>
<protein>
    <recommendedName>
        <fullName evidence="5">Glycosyltransferase family 9 protein</fullName>
    </recommendedName>
</protein>
<sequence length="349" mass="39519">MDKKGKDTHILVIRLSAMGDVAMTVPVLGEVVANYSKIKLTVLTKKQFVPLFSELKNTSVYVADIKNRHKGLLGLWRLYRELKILQIDYVADLHNVLRSQILKKYFTLGRIPFVQLDKGRAEKKALTRTSNKILKQLRPTHQRYADVFENLGFPIDISQAKPMGRLPLSQKTLDFVEQDSKKWIGIAPFAAFVGKTYPLHLMEEVIKELSNTDRYKIILFGGGVGEIKKLETLETKFKDVISVAGKLNLAEELELISNLDLMVSMDSGNAHLAANYGIQVLTLWGVTHPYAGFYPFNQPAENALLSDRAKYPWIPTSVYGNKFPKGYEKAMETITPLKVLKKINEILCH</sequence>
<dbReference type="AlphaFoldDB" id="A0A2Z4LT76"/>
<evidence type="ECO:0000313" key="4">
    <source>
        <dbReference type="Proteomes" id="UP000248536"/>
    </source>
</evidence>
<reference evidence="3 4" key="1">
    <citation type="submission" date="2018-06" db="EMBL/GenBank/DDBJ databases">
        <title>Spongiibacterium sp. HME9304 Genome sequencing and assembly.</title>
        <authorList>
            <person name="Kang H."/>
            <person name="Kim H."/>
            <person name="Joh K."/>
        </authorList>
    </citation>
    <scope>NUCLEOTIDE SEQUENCE [LARGE SCALE GENOMIC DNA]</scope>
    <source>
        <strain evidence="3 4">HME9304</strain>
    </source>
</reference>